<feature type="disulfide bond" evidence="24">
    <location>
        <begin position="866"/>
        <end position="884"/>
    </location>
</feature>
<evidence type="ECO:0000256" key="3">
    <source>
        <dbReference type="ARBA" id="ARBA00022448"/>
    </source>
</evidence>
<evidence type="ECO:0000256" key="21">
    <source>
        <dbReference type="ARBA" id="ARBA00023286"/>
    </source>
</evidence>
<dbReference type="PANTHER" id="PTHR22722:SF15">
    <property type="entry name" value="LOW-DENSITY LIPOPROTEIN RECEPTOR-RELATED"/>
    <property type="match status" value="1"/>
</dbReference>
<dbReference type="InterPro" id="IPR006202">
    <property type="entry name" value="Neur_chan_lig-bd"/>
</dbReference>
<keyword evidence="12" id="KW-0770">Synapse</keyword>
<dbReference type="CDD" id="cd00054">
    <property type="entry name" value="EGF_CA"/>
    <property type="match status" value="1"/>
</dbReference>
<feature type="repeat" description="LDL-receptor class B" evidence="25">
    <location>
        <begin position="1193"/>
        <end position="1235"/>
    </location>
</feature>
<feature type="disulfide bond" evidence="24">
    <location>
        <begin position="907"/>
        <end position="925"/>
    </location>
</feature>
<dbReference type="Pfam" id="PF02931">
    <property type="entry name" value="Neur_chan_LBD"/>
    <property type="match status" value="1"/>
</dbReference>
<feature type="repeat" description="LDL-receptor class B" evidence="25">
    <location>
        <begin position="1323"/>
        <end position="1365"/>
    </location>
</feature>
<dbReference type="Pfam" id="PF14670">
    <property type="entry name" value="FXa_inhibition"/>
    <property type="match status" value="1"/>
</dbReference>
<reference evidence="28" key="2">
    <citation type="submission" date="2021-08" db="EMBL/GenBank/DDBJ databases">
        <authorList>
            <person name="Eriksson T."/>
        </authorList>
    </citation>
    <scope>NUCLEOTIDE SEQUENCE</scope>
    <source>
        <strain evidence="28">Stoneville</strain>
        <tissue evidence="28">Whole head</tissue>
    </source>
</reference>
<evidence type="ECO:0000256" key="13">
    <source>
        <dbReference type="ARBA" id="ARBA00023065"/>
    </source>
</evidence>
<feature type="transmembrane region" description="Helical" evidence="26">
    <location>
        <begin position="2416"/>
        <end position="2440"/>
    </location>
</feature>
<dbReference type="InterPro" id="IPR049883">
    <property type="entry name" value="NOTCH1_EGF-like"/>
</dbReference>
<feature type="repeat" description="LDL-receptor class B" evidence="25">
    <location>
        <begin position="1279"/>
        <end position="1322"/>
    </location>
</feature>
<dbReference type="SMART" id="SM00135">
    <property type="entry name" value="LY"/>
    <property type="match status" value="20"/>
</dbReference>
<keyword evidence="21" id="KW-1071">Ligand-gated ion channel</keyword>
<dbReference type="Gene3D" id="2.120.10.30">
    <property type="entry name" value="TolB, C-terminal domain"/>
    <property type="match status" value="4"/>
</dbReference>
<evidence type="ECO:0000256" key="23">
    <source>
        <dbReference type="ARBA" id="ARBA00034104"/>
    </source>
</evidence>
<feature type="transmembrane region" description="Helical" evidence="26">
    <location>
        <begin position="275"/>
        <end position="297"/>
    </location>
</feature>
<dbReference type="Pfam" id="PF02932">
    <property type="entry name" value="Neur_chan_memb"/>
    <property type="match status" value="1"/>
</dbReference>
<dbReference type="InterPro" id="IPR036734">
    <property type="entry name" value="Neur_chan_lig-bd_sf"/>
</dbReference>
<feature type="disulfide bond" evidence="24">
    <location>
        <begin position="878"/>
        <end position="893"/>
    </location>
</feature>
<feature type="disulfide bond" evidence="24">
    <location>
        <begin position="983"/>
        <end position="995"/>
    </location>
</feature>
<dbReference type="PROSITE" id="PS00236">
    <property type="entry name" value="NEUROTR_ION_CHANNEL"/>
    <property type="match status" value="1"/>
</dbReference>
<feature type="disulfide bond" evidence="24">
    <location>
        <begin position="900"/>
        <end position="912"/>
    </location>
</feature>
<keyword evidence="19" id="KW-0868">Chloride</keyword>
<dbReference type="PROSITE" id="PS01209">
    <property type="entry name" value="LDLRA_1"/>
    <property type="match status" value="5"/>
</dbReference>
<evidence type="ECO:0000256" key="25">
    <source>
        <dbReference type="PROSITE-ProRule" id="PRU00461"/>
    </source>
</evidence>
<feature type="domain" description="EGF-like" evidence="27">
    <location>
        <begin position="1131"/>
        <end position="1146"/>
    </location>
</feature>
<keyword evidence="4" id="KW-1003">Cell membrane</keyword>
<keyword evidence="9" id="KW-0677">Repeat</keyword>
<keyword evidence="8" id="KW-0732">Signal</keyword>
<evidence type="ECO:0000256" key="10">
    <source>
        <dbReference type="ARBA" id="ARBA00022837"/>
    </source>
</evidence>
<dbReference type="SUPFAM" id="SSF57424">
    <property type="entry name" value="LDL receptor-like module"/>
    <property type="match status" value="8"/>
</dbReference>
<feature type="repeat" description="LDL-receptor class B" evidence="25">
    <location>
        <begin position="1893"/>
        <end position="1936"/>
    </location>
</feature>
<keyword evidence="5" id="KW-0245">EGF-like domain</keyword>
<dbReference type="SMART" id="SM00192">
    <property type="entry name" value="LDLa"/>
    <property type="match status" value="8"/>
</dbReference>
<feature type="disulfide bond" evidence="24">
    <location>
        <begin position="990"/>
        <end position="1008"/>
    </location>
</feature>
<dbReference type="GO" id="GO:0004888">
    <property type="term" value="F:transmembrane signaling receptor activity"/>
    <property type="evidence" value="ECO:0007669"/>
    <property type="project" value="InterPro"/>
</dbReference>
<feature type="disulfide bond" evidence="24">
    <location>
        <begin position="1048"/>
        <end position="1063"/>
    </location>
</feature>
<comment type="similarity">
    <text evidence="2">Belongs to the ligand-gated ion channel (TC 1.A.9) family. Gamma-aminobutyric acid receptor (TC 1.A.9.5) subfamily.</text>
</comment>
<name>A0A8J6H6B7_TENMO</name>
<evidence type="ECO:0000256" key="4">
    <source>
        <dbReference type="ARBA" id="ARBA00022475"/>
    </source>
</evidence>
<keyword evidence="17" id="KW-0869">Chloride channel</keyword>
<evidence type="ECO:0000256" key="19">
    <source>
        <dbReference type="ARBA" id="ARBA00023214"/>
    </source>
</evidence>
<dbReference type="InterPro" id="IPR001881">
    <property type="entry name" value="EGF-like_Ca-bd_dom"/>
</dbReference>
<dbReference type="EMBL" id="JABDTM020028457">
    <property type="protein sequence ID" value="KAH0808909.1"/>
    <property type="molecule type" value="Genomic_DNA"/>
</dbReference>
<evidence type="ECO:0000256" key="20">
    <source>
        <dbReference type="ARBA" id="ARBA00023257"/>
    </source>
</evidence>
<feature type="disulfide bond" evidence="24">
    <location>
        <begin position="859"/>
        <end position="871"/>
    </location>
</feature>
<proteinExistence type="inferred from homology"/>
<dbReference type="CDD" id="cd19006">
    <property type="entry name" value="LGIC_ECD_GABAAR_LCCH3-like"/>
    <property type="match status" value="1"/>
</dbReference>
<feature type="repeat" description="LDL-receptor class B" evidence="25">
    <location>
        <begin position="1500"/>
        <end position="1542"/>
    </location>
</feature>
<dbReference type="FunFam" id="1.20.58.390:FF:000040">
    <property type="entry name" value="Gamma-aminobutyric acid receptor subunit beta-like"/>
    <property type="match status" value="1"/>
</dbReference>
<evidence type="ECO:0000256" key="16">
    <source>
        <dbReference type="ARBA" id="ARBA00023170"/>
    </source>
</evidence>
<dbReference type="GO" id="GO:0006898">
    <property type="term" value="P:receptor-mediated endocytosis"/>
    <property type="evidence" value="ECO:0007669"/>
    <property type="project" value="TreeGrafter"/>
</dbReference>
<reference evidence="28" key="1">
    <citation type="journal article" date="2020" name="J Insects Food Feed">
        <title>The yellow mealworm (Tenebrio molitor) genome: a resource for the emerging insects as food and feed industry.</title>
        <authorList>
            <person name="Eriksson T."/>
            <person name="Andere A."/>
            <person name="Kelstrup H."/>
            <person name="Emery V."/>
            <person name="Picard C."/>
        </authorList>
    </citation>
    <scope>NUCLEOTIDE SEQUENCE</scope>
    <source>
        <strain evidence="28">Stoneville</strain>
        <tissue evidence="28">Whole head</tissue>
    </source>
</reference>
<feature type="disulfide bond" evidence="24">
    <location>
        <begin position="839"/>
        <end position="854"/>
    </location>
</feature>
<keyword evidence="6" id="KW-0254">Endocytosis</keyword>
<dbReference type="FunFam" id="2.10.25.10:FF:000009">
    <property type="entry name" value="Low-density lipoprotein receptor isoform 1"/>
    <property type="match status" value="1"/>
</dbReference>
<evidence type="ECO:0000256" key="17">
    <source>
        <dbReference type="ARBA" id="ARBA00023173"/>
    </source>
</evidence>
<dbReference type="Gene3D" id="1.20.58.390">
    <property type="entry name" value="Neurotransmitter-gated ion-channel transmembrane domain"/>
    <property type="match status" value="1"/>
</dbReference>
<feature type="repeat" description="LDL-receptor class B" evidence="25">
    <location>
        <begin position="1807"/>
        <end position="1849"/>
    </location>
</feature>
<dbReference type="InterPro" id="IPR002172">
    <property type="entry name" value="LDrepeatLR_classA_rpt"/>
</dbReference>
<evidence type="ECO:0000313" key="29">
    <source>
        <dbReference type="Proteomes" id="UP000719412"/>
    </source>
</evidence>
<comment type="caution">
    <text evidence="24">Lacks conserved residue(s) required for the propagation of feature annotation.</text>
</comment>
<dbReference type="SMART" id="SM00179">
    <property type="entry name" value="EGF_CA"/>
    <property type="match status" value="3"/>
</dbReference>
<dbReference type="InterPro" id="IPR018097">
    <property type="entry name" value="EGF_Ca-bd_CS"/>
</dbReference>
<feature type="disulfide bond" evidence="24">
    <location>
        <begin position="941"/>
        <end position="953"/>
    </location>
</feature>
<feature type="repeat" description="LDL-receptor class B" evidence="25">
    <location>
        <begin position="2198"/>
        <end position="2240"/>
    </location>
</feature>
<evidence type="ECO:0000256" key="11">
    <source>
        <dbReference type="ARBA" id="ARBA00022989"/>
    </source>
</evidence>
<dbReference type="Pfam" id="PF07645">
    <property type="entry name" value="EGF_CA"/>
    <property type="match status" value="1"/>
</dbReference>
<evidence type="ECO:0000256" key="5">
    <source>
        <dbReference type="ARBA" id="ARBA00022536"/>
    </source>
</evidence>
<dbReference type="SUPFAM" id="SSF57196">
    <property type="entry name" value="EGF/Laminin"/>
    <property type="match status" value="2"/>
</dbReference>
<keyword evidence="3" id="KW-0813">Transport</keyword>
<keyword evidence="20" id="KW-0628">Postsynaptic cell membrane</keyword>
<feature type="disulfide bond" evidence="24">
    <location>
        <begin position="751"/>
        <end position="766"/>
    </location>
</feature>
<dbReference type="InterPro" id="IPR036055">
    <property type="entry name" value="LDL_receptor-like_sf"/>
</dbReference>
<feature type="transmembrane region" description="Helical" evidence="26">
    <location>
        <begin position="213"/>
        <end position="237"/>
    </location>
</feature>
<dbReference type="GO" id="GO:0005509">
    <property type="term" value="F:calcium ion binding"/>
    <property type="evidence" value="ECO:0007669"/>
    <property type="project" value="InterPro"/>
</dbReference>
<evidence type="ECO:0000313" key="28">
    <source>
        <dbReference type="EMBL" id="KAH0808909.1"/>
    </source>
</evidence>
<dbReference type="InterPro" id="IPR000742">
    <property type="entry name" value="EGF"/>
</dbReference>
<sequence length="2548" mass="287460">MVSDRLENVTQTISRLLEGYDIRLRPNFGGEPLLVGMDLTIASFDAISEVNMDYTITMYLNQYWKDERLAFSNDEEILTLSGDFAEKIWVPDTFFANDKNSFLHDVTERNKLVRLNGDGAITYGMRFTTTLACMMDLHYYPLDSQNCTVEIESYGYTVLDVVMYWKETPVRGVEEAELPQFTIIGYETNDRKERLATGIYQRLSLSFKLQRNIGYFVFQTYLPSILIVMLSWVSFWINHEATSARVALGITTVLTMTTISTGVRSSLPRISYVKAIDIYLVMCFVFVFAALLEYAAVNYTYWGARAKKKSKKVKDVDDKKPAGKSTEPSFTNEDIIELQDVRMSPIASIRNRHNSKSHVCDLDSSKFPPSFRISRTSGYTYNYRTSAGLRFRGTKGNSVHRPKVLHAIRKGALVLKASMPKIKDVNVIDKYSRIVFPVTFLLFNAGYWTRRRRRLPRRAPAFRRKKETPIRLKIANVPVGGMNFHLSTFAVPPKIRLRTRASDFISRSIDPIVERAVTIDFHNRNMDSVRCSGEATSNPIITAPPHRGAARQMYGSGSLRPPGTKPVYATGQRQHGVRTTVSPDQINQRRIFLPPIQPYPIVPYSIPIREYDRYPSGYPIFINQEMMARLPPPSSDMDRPSNRGMYGGRIEYPNGRPNPGFVRTRYPFEFGFITGKGFEKMPPDSNSRRMGRFPSKSVLLGKSSDMKLKYPEEEEEKPLEETYGHPCGSGCAPGEYLCIRSCTCIDEKYRCDGQEDCEDEEDELQCGEIESERNAKCETTENFIRCPGSGKCILRDWLCDGDDDCGDFSDETHCGFAVNCSVDQFECANGLCIPKTWLCDNDNDCKDFSDELNCTKTGCSEGEFECSDETCISLGWKCDRQVDCSDGSDESDCDITPPYCNEGEFQCANKKCIKLKFKCDGDDDCQDWSDEEDCNKAPGNCVSGEFKCNTGKCIPERYRCDKQQDCEENEDETNCDYSLARSCSPDEHTCSNGACILKTWVCDGYNDCPQGEDESKCEIVCDESKFSCTGPGANDNVTEFCINRKHVCDGKKDCPKGEDEMGCPTKRECEKNTNCTQLCITTVDGKLGCACLPGYKIAPDGLTCEDINECLYATDPVCSQTCNNTAGSFRCGCMTGYVLRPDLRTCKALGAPPTLLFANRIDIRQVSLSNAKYTAILKGLHNAIALDYHYDKNLIFWSDVSMDVIRRATLNGSDVTDIIKWGLQSPGGVALDWIHDLIFWTDSGTRRIEVASLDGKQRAIIAADDVDKPRAITVHPGEALVFWTDWGPNPKIERAEMDGGNRWSIINESVFWPNGLTLDYTSSRIYWADAKHNVIETALFDGSDRRKVISKGLPHPFALTIFEDAIYWTDWHTKSISTANKATGAGLKTIHSQLHFPMDIHSYHPQRQPKYDNKCGGNNGGCTHMCLPNRKAYTCVCRMGQKLKADKKSCQKPEKLLIFARKKDLRIRHLDSNAVHQHQMVIPVDGVKSAVAIAWDSETDYIFWTDVERDTINRAFWNGSNQEVIVHSNIVSPAGLALDWLTNKIYWTDTDTGRIEVAKTNGDMRTLLVWDNLDKPRDIVVDPIGGYMYWSDWAETPKIERAAMDGSLRSVIVNNNLTWPNGLAIDHNGGKLYWADGGTKAIECSNFDGTKRKAIIEGPDLPHPFGLDVFGNYIYWTDWQSFTIEKANKLTGLNRTVLASGITSLMDVRVFHRNRKIIKTPCTNKNGGCTHLCLLKPKNNHTCACPTGIKLEKDGKTCADGPINFLILAHRNVIRQISLDVPYTADVVLPLPQLKLVTSVDVDRKTGEIYWTDKTEDVIQKSTPDGKKSKIIIMHELQTPDGIAVDSTGRKIYWTDGERNSVEVAELDGSNRKVLFSTNLDNPRAITLHYHHGLMFWSDWGKKAKIEVAQMDGTKRKALITKDLVWPNGLAIDRPMERLYWNDGKLNTIESSDLKGNDRKVIIKDAPHPYGLVVVGNHIYWTDWQTQALHRAEKNNGTDKTLIRDKLDGLMDVRSVQSDNIAENACGTDNGGCSHLCLRNTEGFSCACPTGIRMSKGSGKRCDKQPSTYLLLATRFALNRISLDTEDLWDVTLPIDDVNNVIDVDFHWEKRLIYYTDIGNHVIQSVSMHNLSDVRNVIHSNLSSPDGIAVDWIADNIYWTNTGNKVIEVAKIDGSSRKTIVKSDLQDPRSIAVFPRKGYLYWTDWGHPKIERSLLDGSSRKILIEEQLSFPIGLTIDYLDRRLYWIDAKLNAERIETSDLHGRNRVILDIQATHPFSLTQFGDHIYWTDWVQKSVIRADKTSGKDAVIVRGQLEAAMGLTMATESRQLGWNPCAVNNGGCPHLCFFKLKNYTCGCPNDNNRCVEAEPKVPIPNKCPSGNYKCDYEDDDDEDVYNPNSVKDFDETPEHSNTEHSNKFYIMTLVPMLCIILLCIILVAFLLFKKGKKKYLYATGRSFSNPNYYSSGTEPNVVPGTSDRKQFIWKRLKYDKSQERVYEETVETNSPEGDSLIPPLVTTPCSSSNCETVTPELERSPSVTPLHKIEMVQADA</sequence>
<dbReference type="Gene3D" id="2.10.25.10">
    <property type="entry name" value="Laminin"/>
    <property type="match status" value="3"/>
</dbReference>
<dbReference type="SUPFAM" id="SSF63825">
    <property type="entry name" value="YWTD domain"/>
    <property type="match status" value="4"/>
</dbReference>
<feature type="repeat" description="LDL-receptor class B" evidence="25">
    <location>
        <begin position="1543"/>
        <end position="1585"/>
    </location>
</feature>
<feature type="disulfide bond" evidence="24">
    <location>
        <begin position="960"/>
        <end position="975"/>
    </location>
</feature>
<dbReference type="Proteomes" id="UP000719412">
    <property type="component" value="Unassembled WGS sequence"/>
</dbReference>
<keyword evidence="22" id="KW-0407">Ion channel</keyword>
<dbReference type="GO" id="GO:0016324">
    <property type="term" value="C:apical plasma membrane"/>
    <property type="evidence" value="ECO:0007669"/>
    <property type="project" value="TreeGrafter"/>
</dbReference>
<dbReference type="PROSITE" id="PS01186">
    <property type="entry name" value="EGF_2"/>
    <property type="match status" value="1"/>
</dbReference>
<dbReference type="PRINTS" id="PR00261">
    <property type="entry name" value="LDLRECEPTOR"/>
</dbReference>
<feature type="repeat" description="LDL-receptor class B" evidence="25">
    <location>
        <begin position="2111"/>
        <end position="2154"/>
    </location>
</feature>
<evidence type="ECO:0000256" key="2">
    <source>
        <dbReference type="ARBA" id="ARBA00010180"/>
    </source>
</evidence>
<accession>A0A8J6H6B7</accession>
<evidence type="ECO:0000256" key="22">
    <source>
        <dbReference type="ARBA" id="ARBA00023303"/>
    </source>
</evidence>
<feature type="disulfide bond" evidence="24">
    <location>
        <begin position="1002"/>
        <end position="1017"/>
    </location>
</feature>
<keyword evidence="18" id="KW-0325">Glycoprotein</keyword>
<keyword evidence="15 24" id="KW-1015">Disulfide bond</keyword>
<feature type="repeat" description="LDL-receptor class B" evidence="25">
    <location>
        <begin position="1586"/>
        <end position="1629"/>
    </location>
</feature>
<dbReference type="FunFam" id="2.70.170.10:FF:000036">
    <property type="entry name" value="Gamma-aminobutyric acid receptor subunit beta-like"/>
    <property type="match status" value="1"/>
</dbReference>
<dbReference type="GO" id="GO:0034707">
    <property type="term" value="C:chloride channel complex"/>
    <property type="evidence" value="ECO:0007669"/>
    <property type="project" value="UniProtKB-KW"/>
</dbReference>
<comment type="subcellular location">
    <subcellularLocation>
        <location evidence="1">Cell membrane</location>
        <topology evidence="1">Single-pass type I membrane protein</topology>
    </subcellularLocation>
    <subcellularLocation>
        <location evidence="23">Postsynaptic cell membrane</location>
        <topology evidence="23">Multi-pass membrane protein</topology>
    </subcellularLocation>
</comment>
<dbReference type="PROSITE" id="PS50068">
    <property type="entry name" value="LDLRA_2"/>
    <property type="match status" value="8"/>
</dbReference>
<dbReference type="InterPro" id="IPR006201">
    <property type="entry name" value="Neur_channel"/>
</dbReference>
<evidence type="ECO:0000256" key="6">
    <source>
        <dbReference type="ARBA" id="ARBA00022583"/>
    </source>
</evidence>
<keyword evidence="10" id="KW-0106">Calcium</keyword>
<organism evidence="28 29">
    <name type="scientific">Tenebrio molitor</name>
    <name type="common">Yellow mealworm beetle</name>
    <dbReference type="NCBI Taxonomy" id="7067"/>
    <lineage>
        <taxon>Eukaryota</taxon>
        <taxon>Metazoa</taxon>
        <taxon>Ecdysozoa</taxon>
        <taxon>Arthropoda</taxon>
        <taxon>Hexapoda</taxon>
        <taxon>Insecta</taxon>
        <taxon>Pterygota</taxon>
        <taxon>Neoptera</taxon>
        <taxon>Endopterygota</taxon>
        <taxon>Coleoptera</taxon>
        <taxon>Polyphaga</taxon>
        <taxon>Cucujiformia</taxon>
        <taxon>Tenebrionidae</taxon>
        <taxon>Tenebrio</taxon>
    </lineage>
</organism>
<evidence type="ECO:0000256" key="24">
    <source>
        <dbReference type="PROSITE-ProRule" id="PRU00124"/>
    </source>
</evidence>
<dbReference type="InterPro" id="IPR036719">
    <property type="entry name" value="Neuro-gated_channel_TM_sf"/>
</dbReference>
<dbReference type="SUPFAM" id="SSF63712">
    <property type="entry name" value="Nicotinic receptor ligand binding domain-like"/>
    <property type="match status" value="1"/>
</dbReference>
<evidence type="ECO:0000256" key="1">
    <source>
        <dbReference type="ARBA" id="ARBA00004251"/>
    </source>
</evidence>
<keyword evidence="13" id="KW-0406">Ion transport</keyword>
<feature type="disulfide bond" evidence="24">
    <location>
        <begin position="948"/>
        <end position="966"/>
    </location>
</feature>
<dbReference type="InterPro" id="IPR006029">
    <property type="entry name" value="Neurotrans-gated_channel_TM"/>
</dbReference>
<keyword evidence="7 26" id="KW-0812">Transmembrane</keyword>
<feature type="transmembrane region" description="Helical" evidence="26">
    <location>
        <begin position="431"/>
        <end position="449"/>
    </location>
</feature>
<feature type="repeat" description="LDL-receptor class B" evidence="25">
    <location>
        <begin position="1236"/>
        <end position="1278"/>
    </location>
</feature>
<dbReference type="InterPro" id="IPR018000">
    <property type="entry name" value="Neurotransmitter_ion_chnl_CS"/>
</dbReference>
<evidence type="ECO:0000256" key="18">
    <source>
        <dbReference type="ARBA" id="ARBA00023180"/>
    </source>
</evidence>
<feature type="disulfide bond" evidence="24">
    <location>
        <begin position="820"/>
        <end position="832"/>
    </location>
</feature>
<dbReference type="InterPro" id="IPR023415">
    <property type="entry name" value="LDLR_class-A_CS"/>
</dbReference>
<dbReference type="InterPro" id="IPR000033">
    <property type="entry name" value="LDLR_classB_rpt"/>
</dbReference>
<feature type="disulfide bond" evidence="24">
    <location>
        <begin position="799"/>
        <end position="814"/>
    </location>
</feature>
<dbReference type="NCBIfam" id="TIGR00860">
    <property type="entry name" value="LIC"/>
    <property type="match status" value="1"/>
</dbReference>
<dbReference type="PROSITE" id="PS51120">
    <property type="entry name" value="LDLRB"/>
    <property type="match status" value="15"/>
</dbReference>
<dbReference type="GO" id="GO:0045211">
    <property type="term" value="C:postsynaptic membrane"/>
    <property type="evidence" value="ECO:0007669"/>
    <property type="project" value="UniProtKB-SubCell"/>
</dbReference>
<evidence type="ECO:0000256" key="7">
    <source>
        <dbReference type="ARBA" id="ARBA00022692"/>
    </source>
</evidence>
<dbReference type="FunFam" id="4.10.400.10:FF:000034">
    <property type="entry name" value="Low-density lipoprotein receptor-related protein 2"/>
    <property type="match status" value="1"/>
</dbReference>
<feature type="disulfide bond" evidence="24">
    <location>
        <begin position="919"/>
        <end position="934"/>
    </location>
</feature>
<comment type="caution">
    <text evidence="28">The sequence shown here is derived from an EMBL/GenBank/DDBJ whole genome shotgun (WGS) entry which is preliminary data.</text>
</comment>
<gene>
    <name evidence="28" type="ORF">GEV33_013881</name>
</gene>
<dbReference type="InterPro" id="IPR038050">
    <property type="entry name" value="Neuro_actylchol_rec"/>
</dbReference>
<keyword evidence="14 26" id="KW-0472">Membrane</keyword>
<dbReference type="InterPro" id="IPR051221">
    <property type="entry name" value="LDLR-related"/>
</dbReference>
<evidence type="ECO:0000256" key="15">
    <source>
        <dbReference type="ARBA" id="ARBA00023157"/>
    </source>
</evidence>
<dbReference type="FunFam" id="2.120.10.30:FF:000008">
    <property type="entry name" value="Low-density lipoprotein receptor-related protein 4"/>
    <property type="match status" value="4"/>
</dbReference>
<dbReference type="InterPro" id="IPR009030">
    <property type="entry name" value="Growth_fac_rcpt_cys_sf"/>
</dbReference>
<evidence type="ECO:0000259" key="27">
    <source>
        <dbReference type="PROSITE" id="PS01186"/>
    </source>
</evidence>
<feature type="repeat" description="LDL-receptor class B" evidence="25">
    <location>
        <begin position="2155"/>
        <end position="2197"/>
    </location>
</feature>
<protein>
    <recommendedName>
        <fullName evidence="27">EGF-like domain-containing protein</fullName>
    </recommendedName>
</protein>
<dbReference type="Pfam" id="PF00058">
    <property type="entry name" value="Ldl_recept_b"/>
    <property type="match status" value="14"/>
</dbReference>
<keyword evidence="11 26" id="KW-1133">Transmembrane helix</keyword>
<dbReference type="Gene3D" id="2.70.170.10">
    <property type="entry name" value="Neurotransmitter-gated ion-channel ligand-binding domain"/>
    <property type="match status" value="1"/>
</dbReference>
<evidence type="ECO:0000256" key="26">
    <source>
        <dbReference type="SAM" id="Phobius"/>
    </source>
</evidence>
<dbReference type="CDD" id="cd00112">
    <property type="entry name" value="LDLa"/>
    <property type="match status" value="6"/>
</dbReference>
<feature type="disulfide bond" evidence="24">
    <location>
        <begin position="827"/>
        <end position="845"/>
    </location>
</feature>
<dbReference type="GO" id="GO:0005230">
    <property type="term" value="F:extracellular ligand-gated monoatomic ion channel activity"/>
    <property type="evidence" value="ECO:0007669"/>
    <property type="project" value="InterPro"/>
</dbReference>
<evidence type="ECO:0000256" key="8">
    <source>
        <dbReference type="ARBA" id="ARBA00022729"/>
    </source>
</evidence>
<dbReference type="SMART" id="SM00181">
    <property type="entry name" value="EGF"/>
    <property type="match status" value="7"/>
</dbReference>
<evidence type="ECO:0000256" key="9">
    <source>
        <dbReference type="ARBA" id="ARBA00022737"/>
    </source>
</evidence>
<feature type="repeat" description="LDL-receptor class B" evidence="25">
    <location>
        <begin position="1630"/>
        <end position="1673"/>
    </location>
</feature>
<evidence type="ECO:0000256" key="14">
    <source>
        <dbReference type="ARBA" id="ARBA00023136"/>
    </source>
</evidence>
<dbReference type="GO" id="GO:0005254">
    <property type="term" value="F:chloride channel activity"/>
    <property type="evidence" value="ECO:0007669"/>
    <property type="project" value="UniProtKB-KW"/>
</dbReference>
<dbReference type="SUPFAM" id="SSF90112">
    <property type="entry name" value="Neurotransmitter-gated ion-channel transmembrane pore"/>
    <property type="match status" value="1"/>
</dbReference>
<evidence type="ECO:0000256" key="12">
    <source>
        <dbReference type="ARBA" id="ARBA00023018"/>
    </source>
</evidence>
<dbReference type="Pfam" id="PF00057">
    <property type="entry name" value="Ldl_recept_a"/>
    <property type="match status" value="7"/>
</dbReference>
<feature type="transmembrane region" description="Helical" evidence="26">
    <location>
        <begin position="243"/>
        <end position="263"/>
    </location>
</feature>
<feature type="repeat" description="LDL-receptor class B" evidence="25">
    <location>
        <begin position="1937"/>
        <end position="1978"/>
    </location>
</feature>
<dbReference type="InterPro" id="IPR011042">
    <property type="entry name" value="6-blade_b-propeller_TolB-like"/>
</dbReference>
<dbReference type="PROSITE" id="PS01187">
    <property type="entry name" value="EGF_CA"/>
    <property type="match status" value="1"/>
</dbReference>
<dbReference type="CDD" id="cd19049">
    <property type="entry name" value="LGIC_TM_anion"/>
    <property type="match status" value="1"/>
</dbReference>
<dbReference type="SUPFAM" id="SSF57184">
    <property type="entry name" value="Growth factor receptor domain"/>
    <property type="match status" value="1"/>
</dbReference>
<dbReference type="GO" id="GO:0043235">
    <property type="term" value="C:receptor complex"/>
    <property type="evidence" value="ECO:0007669"/>
    <property type="project" value="TreeGrafter"/>
</dbReference>
<dbReference type="PANTHER" id="PTHR22722">
    <property type="entry name" value="LOW-DENSITY LIPOPROTEIN RECEPTOR-RELATED PROTEIN 2-RELATED"/>
    <property type="match status" value="1"/>
</dbReference>
<keyword evidence="29" id="KW-1185">Reference proteome</keyword>
<dbReference type="GO" id="GO:0042562">
    <property type="term" value="F:hormone binding"/>
    <property type="evidence" value="ECO:0007669"/>
    <property type="project" value="TreeGrafter"/>
</dbReference>
<dbReference type="Gene3D" id="4.10.400.10">
    <property type="entry name" value="Low-density Lipoprotein Receptor"/>
    <property type="match status" value="8"/>
</dbReference>
<feature type="repeat" description="LDL-receptor class B" evidence="25">
    <location>
        <begin position="1850"/>
        <end position="1892"/>
    </location>
</feature>
<keyword evidence="16" id="KW-0675">Receptor</keyword>